<dbReference type="Proteomes" id="UP000831537">
    <property type="component" value="Chromosome"/>
</dbReference>
<keyword evidence="2" id="KW-1185">Reference proteome</keyword>
<sequence length="117" mass="13704">MSIDKKLEDLFQVIVQEAKDNQAFAKKLEKLFPTKPAAKKRRKRAPALFNPVIVLEEGEDQLQTRLETLDIYQLKDIIAEYGMDPSKLVMRWRKKEKIIHHIVETTAQRAKKGDVFR</sequence>
<evidence type="ECO:0000313" key="1">
    <source>
        <dbReference type="EMBL" id="UOQ83408.1"/>
    </source>
</evidence>
<dbReference type="EMBL" id="CP095071">
    <property type="protein sequence ID" value="UOQ83408.1"/>
    <property type="molecule type" value="Genomic_DNA"/>
</dbReference>
<accession>A0ABY4GGG0</accession>
<evidence type="ECO:0000313" key="2">
    <source>
        <dbReference type="Proteomes" id="UP000831537"/>
    </source>
</evidence>
<name>A0ABY4GGG0_9BACI</name>
<organism evidence="1 2">
    <name type="scientific">Gracilibacillus salinarum</name>
    <dbReference type="NCBI Taxonomy" id="2932255"/>
    <lineage>
        <taxon>Bacteria</taxon>
        <taxon>Bacillati</taxon>
        <taxon>Bacillota</taxon>
        <taxon>Bacilli</taxon>
        <taxon>Bacillales</taxon>
        <taxon>Bacillaceae</taxon>
        <taxon>Gracilibacillus</taxon>
    </lineage>
</organism>
<protein>
    <submittedName>
        <fullName evidence="1">Uncharacterized protein</fullName>
    </submittedName>
</protein>
<gene>
    <name evidence="1" type="ORF">MUN87_11605</name>
</gene>
<dbReference type="RefSeq" id="WP_244740275.1">
    <property type="nucleotide sequence ID" value="NZ_CP095071.1"/>
</dbReference>
<reference evidence="1 2" key="1">
    <citation type="submission" date="2022-04" db="EMBL/GenBank/DDBJ databases">
        <title>Gracilibacillus sp. isolated from saltern.</title>
        <authorList>
            <person name="Won M."/>
            <person name="Lee C.-M."/>
            <person name="Woen H.-Y."/>
            <person name="Kwon S.-W."/>
        </authorList>
    </citation>
    <scope>NUCLEOTIDE SEQUENCE [LARGE SCALE GENOMIC DNA]</scope>
    <source>
        <strain evidence="1 2">SSPM10-3</strain>
    </source>
</reference>
<proteinExistence type="predicted"/>